<dbReference type="Pfam" id="PF13545">
    <property type="entry name" value="HTH_Crp_2"/>
    <property type="match status" value="1"/>
</dbReference>
<evidence type="ECO:0000313" key="5">
    <source>
        <dbReference type="EMBL" id="MEE1877087.1"/>
    </source>
</evidence>
<evidence type="ECO:0000259" key="4">
    <source>
        <dbReference type="PROSITE" id="PS51063"/>
    </source>
</evidence>
<protein>
    <submittedName>
        <fullName evidence="5">Helix-turn-helix domain-containing protein</fullName>
    </submittedName>
</protein>
<dbReference type="InterPro" id="IPR036390">
    <property type="entry name" value="WH_DNA-bd_sf"/>
</dbReference>
<dbReference type="CDD" id="cd00092">
    <property type="entry name" value="HTH_CRP"/>
    <property type="match status" value="1"/>
</dbReference>
<dbReference type="InterPro" id="IPR018490">
    <property type="entry name" value="cNMP-bd_dom_sf"/>
</dbReference>
<dbReference type="InterPro" id="IPR000595">
    <property type="entry name" value="cNMP-bd_dom"/>
</dbReference>
<dbReference type="Gene3D" id="2.60.120.10">
    <property type="entry name" value="Jelly Rolls"/>
    <property type="match status" value="1"/>
</dbReference>
<organism evidence="5 6">
    <name type="scientific">Altererythrobacter litoralis</name>
    <dbReference type="NCBI Taxonomy" id="3113904"/>
    <lineage>
        <taxon>Bacteria</taxon>
        <taxon>Pseudomonadati</taxon>
        <taxon>Pseudomonadota</taxon>
        <taxon>Alphaproteobacteria</taxon>
        <taxon>Sphingomonadales</taxon>
        <taxon>Erythrobacteraceae</taxon>
        <taxon>Altererythrobacter</taxon>
    </lineage>
</organism>
<dbReference type="SUPFAM" id="SSF51206">
    <property type="entry name" value="cAMP-binding domain-like"/>
    <property type="match status" value="1"/>
</dbReference>
<dbReference type="CDD" id="cd00038">
    <property type="entry name" value="CAP_ED"/>
    <property type="match status" value="1"/>
</dbReference>
<keyword evidence="3" id="KW-0804">Transcription</keyword>
<gene>
    <name evidence="5" type="ORF">VRS74_05240</name>
</gene>
<dbReference type="EMBL" id="JAZDQV010000004">
    <property type="protein sequence ID" value="MEE1877087.1"/>
    <property type="molecule type" value="Genomic_DNA"/>
</dbReference>
<dbReference type="InterPro" id="IPR012318">
    <property type="entry name" value="HTH_CRP"/>
</dbReference>
<dbReference type="RefSeq" id="WP_354144197.1">
    <property type="nucleotide sequence ID" value="NZ_JAZDQV010000004.1"/>
</dbReference>
<evidence type="ECO:0000256" key="2">
    <source>
        <dbReference type="ARBA" id="ARBA00023125"/>
    </source>
</evidence>
<keyword evidence="1" id="KW-0805">Transcription regulation</keyword>
<evidence type="ECO:0000256" key="3">
    <source>
        <dbReference type="ARBA" id="ARBA00023163"/>
    </source>
</evidence>
<dbReference type="InterPro" id="IPR036388">
    <property type="entry name" value="WH-like_DNA-bd_sf"/>
</dbReference>
<proteinExistence type="predicted"/>
<keyword evidence="6" id="KW-1185">Reference proteome</keyword>
<evidence type="ECO:0000313" key="6">
    <source>
        <dbReference type="Proteomes" id="UP001343492"/>
    </source>
</evidence>
<dbReference type="PRINTS" id="PR00034">
    <property type="entry name" value="HTHCRP"/>
</dbReference>
<reference evidence="5 6" key="1">
    <citation type="submission" date="2024-01" db="EMBL/GenBank/DDBJ databases">
        <title>The genome sequence of Erythrobacteraceae sp. strain 1XM1-14.</title>
        <authorList>
            <person name="Liu Y."/>
        </authorList>
    </citation>
    <scope>NUCLEOTIDE SEQUENCE [LARGE SCALE GENOMIC DNA]</scope>
    <source>
        <strain evidence="5 6">1XM1-14</strain>
    </source>
</reference>
<comment type="caution">
    <text evidence="5">The sequence shown here is derived from an EMBL/GenBank/DDBJ whole genome shotgun (WGS) entry which is preliminary data.</text>
</comment>
<dbReference type="SUPFAM" id="SSF46785">
    <property type="entry name" value="Winged helix' DNA-binding domain"/>
    <property type="match status" value="1"/>
</dbReference>
<accession>A0ABU7GDA5</accession>
<dbReference type="InterPro" id="IPR018335">
    <property type="entry name" value="Tscrpt_reg_HTH_Crp-type_CS"/>
</dbReference>
<dbReference type="InterPro" id="IPR014710">
    <property type="entry name" value="RmlC-like_jellyroll"/>
</dbReference>
<dbReference type="Gene3D" id="1.10.10.10">
    <property type="entry name" value="Winged helix-like DNA-binding domain superfamily/Winged helix DNA-binding domain"/>
    <property type="match status" value="1"/>
</dbReference>
<dbReference type="SMART" id="SM00419">
    <property type="entry name" value="HTH_CRP"/>
    <property type="match status" value="1"/>
</dbReference>
<dbReference type="Proteomes" id="UP001343492">
    <property type="component" value="Unassembled WGS sequence"/>
</dbReference>
<evidence type="ECO:0000256" key="1">
    <source>
        <dbReference type="ARBA" id="ARBA00023015"/>
    </source>
</evidence>
<keyword evidence="2" id="KW-0238">DNA-binding</keyword>
<dbReference type="PROSITE" id="PS51063">
    <property type="entry name" value="HTH_CRP_2"/>
    <property type="match status" value="1"/>
</dbReference>
<sequence>MSRSQSRDLPSRLSEMGEFRRATRGHEIVLDSRTDQLVFLADGATKLVVQLPDGSEQVLAFHFTGDMVHVPHRPGDRLQLVALDDCRAITFPTNAFLDAAEGEPEVLRTMLTRALLALQRSRNKAIRLGRKAAQERIADFLLAMAERIGIPDGTDIRIDLPMSRRDIGNSLGLTIETVSRQFTELRDSHMIATSGRSLVWLHDLEGLAVRAGQVAAQKVDPENCAISNKDLASPTMVG</sequence>
<feature type="domain" description="HTH crp-type" evidence="4">
    <location>
        <begin position="131"/>
        <end position="205"/>
    </location>
</feature>
<name>A0ABU7GDA5_9SPHN</name>
<dbReference type="PROSITE" id="PS00042">
    <property type="entry name" value="HTH_CRP_1"/>
    <property type="match status" value="1"/>
</dbReference>